<dbReference type="Proteomes" id="UP000236723">
    <property type="component" value="Unassembled WGS sequence"/>
</dbReference>
<evidence type="ECO:0000313" key="2">
    <source>
        <dbReference type="Proteomes" id="UP000236723"/>
    </source>
</evidence>
<dbReference type="EMBL" id="FNVO01000004">
    <property type="protein sequence ID" value="SEG29959.1"/>
    <property type="molecule type" value="Genomic_DNA"/>
</dbReference>
<protein>
    <submittedName>
        <fullName evidence="1">Uncharacterized protein</fullName>
    </submittedName>
</protein>
<keyword evidence="2" id="KW-1185">Reference proteome</keyword>
<dbReference type="AlphaFoldDB" id="A0A1H5Z049"/>
<accession>A0A1H5Z049</accession>
<gene>
    <name evidence="1" type="ORF">SAMN04489712_104289</name>
</gene>
<name>A0A1H5Z049_9ACTN</name>
<evidence type="ECO:0000313" key="1">
    <source>
        <dbReference type="EMBL" id="SEG29959.1"/>
    </source>
</evidence>
<proteinExistence type="predicted"/>
<organism evidence="1 2">
    <name type="scientific">Thermomonospora echinospora</name>
    <dbReference type="NCBI Taxonomy" id="1992"/>
    <lineage>
        <taxon>Bacteria</taxon>
        <taxon>Bacillati</taxon>
        <taxon>Actinomycetota</taxon>
        <taxon>Actinomycetes</taxon>
        <taxon>Streptosporangiales</taxon>
        <taxon>Thermomonosporaceae</taxon>
        <taxon>Thermomonospora</taxon>
    </lineage>
</organism>
<sequence>MRLQHRFAPGMRPAVMGPRRGNLFLLPPDQRRSYL</sequence>
<reference evidence="2" key="1">
    <citation type="submission" date="2016-10" db="EMBL/GenBank/DDBJ databases">
        <authorList>
            <person name="Varghese N."/>
            <person name="Submissions S."/>
        </authorList>
    </citation>
    <scope>NUCLEOTIDE SEQUENCE [LARGE SCALE GENOMIC DNA]</scope>
    <source>
        <strain evidence="2">DSM 43163</strain>
    </source>
</reference>